<dbReference type="AlphaFoldDB" id="A0A8J3RB70"/>
<name>A0A8J3RB70_9ACTN</name>
<feature type="signal peptide" evidence="2">
    <location>
        <begin position="1"/>
        <end position="23"/>
    </location>
</feature>
<accession>A0A8J3RB70</accession>
<feature type="domain" description="DUF305" evidence="3">
    <location>
        <begin position="71"/>
        <end position="221"/>
    </location>
</feature>
<dbReference type="RefSeq" id="WP_204017073.1">
    <property type="nucleotide sequence ID" value="NZ_BOOG01000034.1"/>
</dbReference>
<keyword evidence="4" id="KW-0449">Lipoprotein</keyword>
<evidence type="ECO:0000313" key="4">
    <source>
        <dbReference type="EMBL" id="GIH71370.1"/>
    </source>
</evidence>
<keyword evidence="5" id="KW-1185">Reference proteome</keyword>
<organism evidence="4 5">
    <name type="scientific">Sphaerimonospora thailandensis</name>
    <dbReference type="NCBI Taxonomy" id="795644"/>
    <lineage>
        <taxon>Bacteria</taxon>
        <taxon>Bacillati</taxon>
        <taxon>Actinomycetota</taxon>
        <taxon>Actinomycetes</taxon>
        <taxon>Streptosporangiales</taxon>
        <taxon>Streptosporangiaceae</taxon>
        <taxon>Sphaerimonospora</taxon>
    </lineage>
</organism>
<comment type="caution">
    <text evidence="4">The sequence shown here is derived from an EMBL/GenBank/DDBJ whole genome shotgun (WGS) entry which is preliminary data.</text>
</comment>
<evidence type="ECO:0000259" key="3">
    <source>
        <dbReference type="Pfam" id="PF03713"/>
    </source>
</evidence>
<dbReference type="PANTHER" id="PTHR36933">
    <property type="entry name" value="SLL0788 PROTEIN"/>
    <property type="match status" value="1"/>
</dbReference>
<evidence type="ECO:0000256" key="1">
    <source>
        <dbReference type="SAM" id="MobiDB-lite"/>
    </source>
</evidence>
<dbReference type="PROSITE" id="PS51257">
    <property type="entry name" value="PROKAR_LIPOPROTEIN"/>
    <property type="match status" value="1"/>
</dbReference>
<sequence length="227" mass="24531">MRLRPIAVALAACTALSACAVLAACTASSADPAEGAKKPAVVQPGAPGQTSRVLPADQAPEADGGDYTEADVRFMQGMIEHHAQALRMTALVPGRGTNGDLPLLARRIEISQKDEIGLMRRWLRARLKEVPSVDSAGHGHHGGGLMPGMLTEEQFAELDRATGAEFDRLFCTYMIQHHTGALRMVERLFADKGGVEPEVYQLASHIDSDQRIEIDRMRKILADPASR</sequence>
<dbReference type="Pfam" id="PF03713">
    <property type="entry name" value="DUF305"/>
    <property type="match status" value="1"/>
</dbReference>
<keyword evidence="2" id="KW-0732">Signal</keyword>
<proteinExistence type="predicted"/>
<evidence type="ECO:0000256" key="2">
    <source>
        <dbReference type="SAM" id="SignalP"/>
    </source>
</evidence>
<evidence type="ECO:0000313" key="5">
    <source>
        <dbReference type="Proteomes" id="UP000610966"/>
    </source>
</evidence>
<dbReference type="InterPro" id="IPR012347">
    <property type="entry name" value="Ferritin-like"/>
</dbReference>
<feature type="region of interest" description="Disordered" evidence="1">
    <location>
        <begin position="32"/>
        <end position="66"/>
    </location>
</feature>
<dbReference type="Gene3D" id="1.20.1260.10">
    <property type="match status" value="1"/>
</dbReference>
<gene>
    <name evidence="4" type="ORF">Mth01_36230</name>
</gene>
<dbReference type="InterPro" id="IPR005183">
    <property type="entry name" value="DUF305_CopM-like"/>
</dbReference>
<dbReference type="EMBL" id="BOOG01000034">
    <property type="protein sequence ID" value="GIH71370.1"/>
    <property type="molecule type" value="Genomic_DNA"/>
</dbReference>
<dbReference type="PANTHER" id="PTHR36933:SF1">
    <property type="entry name" value="SLL0788 PROTEIN"/>
    <property type="match status" value="1"/>
</dbReference>
<dbReference type="Proteomes" id="UP000610966">
    <property type="component" value="Unassembled WGS sequence"/>
</dbReference>
<reference evidence="4" key="1">
    <citation type="submission" date="2021-01" db="EMBL/GenBank/DDBJ databases">
        <title>Whole genome shotgun sequence of Sphaerimonospora thailandensis NBRC 107569.</title>
        <authorList>
            <person name="Komaki H."/>
            <person name="Tamura T."/>
        </authorList>
    </citation>
    <scope>NUCLEOTIDE SEQUENCE</scope>
    <source>
        <strain evidence="4">NBRC 107569</strain>
    </source>
</reference>
<feature type="chain" id="PRO_5039306442" evidence="2">
    <location>
        <begin position="24"/>
        <end position="227"/>
    </location>
</feature>
<protein>
    <submittedName>
        <fullName evidence="4">Lipoprotein</fullName>
    </submittedName>
</protein>